<evidence type="ECO:0000313" key="2">
    <source>
        <dbReference type="Proteomes" id="UP000017786"/>
    </source>
</evidence>
<dbReference type="AlphaFoldDB" id="U5WYH5"/>
<dbReference type="EMBL" id="CP006835">
    <property type="protein sequence ID" value="AGZ54159.1"/>
    <property type="molecule type" value="Genomic_DNA"/>
</dbReference>
<dbReference type="KEGG" id="mkn:MKAN_10740"/>
<name>U5WYH5_MYCKA</name>
<protein>
    <submittedName>
        <fullName evidence="1">Uncharacterized protein</fullName>
    </submittedName>
</protein>
<sequence length="47" mass="5254">MTDTTQRATGEGVLLRAIRRLLSFVYRLLGRRTVHAEPAGEGNKWVG</sequence>
<dbReference type="Proteomes" id="UP000017786">
    <property type="component" value="Chromosome"/>
</dbReference>
<dbReference type="HOGENOM" id="CLU_3170473_0_0_11"/>
<accession>U5WYH5</accession>
<gene>
    <name evidence="1" type="ORF">MKAN_10740</name>
</gene>
<proteinExistence type="predicted"/>
<organism evidence="1 2">
    <name type="scientific">Mycobacterium kansasii ATCC 12478</name>
    <dbReference type="NCBI Taxonomy" id="557599"/>
    <lineage>
        <taxon>Bacteria</taxon>
        <taxon>Bacillati</taxon>
        <taxon>Actinomycetota</taxon>
        <taxon>Actinomycetes</taxon>
        <taxon>Mycobacteriales</taxon>
        <taxon>Mycobacteriaceae</taxon>
        <taxon>Mycobacterium</taxon>
    </lineage>
</organism>
<evidence type="ECO:0000313" key="1">
    <source>
        <dbReference type="EMBL" id="AGZ54159.1"/>
    </source>
</evidence>
<reference evidence="1 2" key="1">
    <citation type="submission" date="2013-10" db="EMBL/GenBank/DDBJ databases">
        <title>Genome sequence of Mycobacterium kansasii.</title>
        <authorList>
            <consortium name="McGill University Mycobacterium genome consortium"/>
            <person name="Veyrier F.J."/>
            <person name="Behr M.A."/>
        </authorList>
    </citation>
    <scope>NUCLEOTIDE SEQUENCE [LARGE SCALE GENOMIC DNA]</scope>
    <source>
        <strain evidence="1 2">ATCC 12478</strain>
    </source>
</reference>